<evidence type="ECO:0000313" key="3">
    <source>
        <dbReference type="Proteomes" id="UP001152888"/>
    </source>
</evidence>
<evidence type="ECO:0000313" key="2">
    <source>
        <dbReference type="EMBL" id="CAH2000955.1"/>
    </source>
</evidence>
<keyword evidence="3" id="KW-1185">Reference proteome</keyword>
<evidence type="ECO:0000256" key="1">
    <source>
        <dbReference type="SAM" id="Phobius"/>
    </source>
</evidence>
<dbReference type="AlphaFoldDB" id="A0A9P0Q0E4"/>
<feature type="transmembrane region" description="Helical" evidence="1">
    <location>
        <begin position="73"/>
        <end position="90"/>
    </location>
</feature>
<accession>A0A9P0Q0E4</accession>
<name>A0A9P0Q0E4_ACAOB</name>
<keyword evidence="1" id="KW-0812">Transmembrane</keyword>
<comment type="caution">
    <text evidence="2">The sequence shown here is derived from an EMBL/GenBank/DDBJ whole genome shotgun (WGS) entry which is preliminary data.</text>
</comment>
<keyword evidence="1" id="KW-0472">Membrane</keyword>
<organism evidence="2 3">
    <name type="scientific">Acanthoscelides obtectus</name>
    <name type="common">Bean weevil</name>
    <name type="synonym">Bruchus obtectus</name>
    <dbReference type="NCBI Taxonomy" id="200917"/>
    <lineage>
        <taxon>Eukaryota</taxon>
        <taxon>Metazoa</taxon>
        <taxon>Ecdysozoa</taxon>
        <taxon>Arthropoda</taxon>
        <taxon>Hexapoda</taxon>
        <taxon>Insecta</taxon>
        <taxon>Pterygota</taxon>
        <taxon>Neoptera</taxon>
        <taxon>Endopterygota</taxon>
        <taxon>Coleoptera</taxon>
        <taxon>Polyphaga</taxon>
        <taxon>Cucujiformia</taxon>
        <taxon>Chrysomeloidea</taxon>
        <taxon>Chrysomelidae</taxon>
        <taxon>Bruchinae</taxon>
        <taxon>Bruchini</taxon>
        <taxon>Acanthoscelides</taxon>
    </lineage>
</organism>
<sequence length="105" mass="12102">MTAYSLKAANASEDVNITMLHFYLCLRFCLTRRTVLGLEGDQRRQLIESRTICLNTHGSGATKNGQCWRRVSLCYILLFILFLSVIQFLLDETLYETLLYSTGRK</sequence>
<proteinExistence type="predicted"/>
<dbReference type="OrthoDB" id="6778529at2759"/>
<dbReference type="EMBL" id="CAKOFQ010007431">
    <property type="protein sequence ID" value="CAH2000955.1"/>
    <property type="molecule type" value="Genomic_DNA"/>
</dbReference>
<keyword evidence="1" id="KW-1133">Transmembrane helix</keyword>
<dbReference type="Proteomes" id="UP001152888">
    <property type="component" value="Unassembled WGS sequence"/>
</dbReference>
<reference evidence="2" key="1">
    <citation type="submission" date="2022-03" db="EMBL/GenBank/DDBJ databases">
        <authorList>
            <person name="Sayadi A."/>
        </authorList>
    </citation>
    <scope>NUCLEOTIDE SEQUENCE</scope>
</reference>
<protein>
    <submittedName>
        <fullName evidence="2">Uncharacterized protein</fullName>
    </submittedName>
</protein>
<gene>
    <name evidence="2" type="ORF">ACAOBT_LOCUS25897</name>
</gene>